<evidence type="ECO:0000313" key="4">
    <source>
        <dbReference type="Proteomes" id="UP000011885"/>
    </source>
</evidence>
<dbReference type="PATRIC" id="fig|1263870.3.peg.7254"/>
<feature type="signal peptide" evidence="1">
    <location>
        <begin position="1"/>
        <end position="20"/>
    </location>
</feature>
<dbReference type="InterPro" id="IPR051244">
    <property type="entry name" value="TCAF"/>
</dbReference>
<dbReference type="Pfam" id="PF13402">
    <property type="entry name" value="Peptidase_M60"/>
    <property type="match status" value="1"/>
</dbReference>
<reference evidence="3 4" key="1">
    <citation type="journal article" date="2013" name="Mar. Genomics">
        <title>Expression of sulfatases in Rhodopirellula baltica and the diversity of sulfatases in the genus Rhodopirellula.</title>
        <authorList>
            <person name="Wegner C.E."/>
            <person name="Richter-Heitmann T."/>
            <person name="Klindworth A."/>
            <person name="Klockow C."/>
            <person name="Richter M."/>
            <person name="Achstetter T."/>
            <person name="Glockner F.O."/>
            <person name="Harder J."/>
        </authorList>
    </citation>
    <scope>NUCLEOTIDE SEQUENCE [LARGE SCALE GENOMIC DNA]</scope>
    <source>
        <strain evidence="3 4">SM41</strain>
    </source>
</reference>
<dbReference type="InterPro" id="IPR035423">
    <property type="entry name" value="M60-like_N"/>
</dbReference>
<keyword evidence="1" id="KW-0732">Signal</keyword>
<feature type="chain" id="PRO_5004072457" description="Peptidase M60 domain-containing protein" evidence="1">
    <location>
        <begin position="21"/>
        <end position="654"/>
    </location>
</feature>
<proteinExistence type="predicted"/>
<keyword evidence="4" id="KW-1185">Reference proteome</keyword>
<organism evidence="3 4">
    <name type="scientific">Rhodopirellula sallentina SM41</name>
    <dbReference type="NCBI Taxonomy" id="1263870"/>
    <lineage>
        <taxon>Bacteria</taxon>
        <taxon>Pseudomonadati</taxon>
        <taxon>Planctomycetota</taxon>
        <taxon>Planctomycetia</taxon>
        <taxon>Pirellulales</taxon>
        <taxon>Pirellulaceae</taxon>
        <taxon>Rhodopirellula</taxon>
    </lineage>
</organism>
<dbReference type="SMART" id="SM01276">
    <property type="entry name" value="M60-like"/>
    <property type="match status" value="1"/>
</dbReference>
<feature type="domain" description="Peptidase M60" evidence="2">
    <location>
        <begin position="180"/>
        <end position="473"/>
    </location>
</feature>
<dbReference type="PANTHER" id="PTHR15730">
    <property type="entry name" value="EXPERIMENTAL AUTOIMMUNE PROSTATITIS ANTIGEN 2-RELATED"/>
    <property type="match status" value="1"/>
</dbReference>
<dbReference type="PROSITE" id="PS51723">
    <property type="entry name" value="PEPTIDASE_M60"/>
    <property type="match status" value="1"/>
</dbReference>
<dbReference type="AlphaFoldDB" id="M5TRA8"/>
<name>M5TRA8_9BACT</name>
<evidence type="ECO:0000259" key="2">
    <source>
        <dbReference type="PROSITE" id="PS51723"/>
    </source>
</evidence>
<accession>M5TRA8</accession>
<gene>
    <name evidence="3" type="ORF">RSSM_06839</name>
</gene>
<dbReference type="Pfam" id="PF17291">
    <property type="entry name" value="M60-like_N"/>
    <property type="match status" value="1"/>
</dbReference>
<dbReference type="Proteomes" id="UP000011885">
    <property type="component" value="Unassembled WGS sequence"/>
</dbReference>
<evidence type="ECO:0000256" key="1">
    <source>
        <dbReference type="SAM" id="SignalP"/>
    </source>
</evidence>
<dbReference type="EMBL" id="ANOH01000489">
    <property type="protein sequence ID" value="EMI51697.1"/>
    <property type="molecule type" value="Genomic_DNA"/>
</dbReference>
<evidence type="ECO:0000313" key="3">
    <source>
        <dbReference type="EMBL" id="EMI51697.1"/>
    </source>
</evidence>
<dbReference type="Gene3D" id="3.40.390.80">
    <property type="entry name" value="Peptidase M60, enhancin-like domain 2"/>
    <property type="match status" value="1"/>
</dbReference>
<dbReference type="PANTHER" id="PTHR15730:SF5">
    <property type="entry name" value="SI:CH211-210B2.2-RELATED"/>
    <property type="match status" value="1"/>
</dbReference>
<sequence>MNLRFFLAFVCVGFAIPVCASEDTITTALVRLQQHIEGTSSLSPEELARGRALIEKNAGVLGADSKTMAKAFAVVELYEQKAGPLFLNPKTKNGFPRKPSPDLQLEHTMLALQQGLLDNAYTSANLKKYRRMMDGMFFKTSVYFPGAVGKASSGKGIHSALINASHPKAVGSPVAGADGAARRPTGWYLVPGQIAEVAVPPTMVNKGFSIRVGAHSWDLSKKKTIERIDRVSLVYPITEARTLIANPLGGGVYIEVPYQANLGAVKVWVKNAARAPFFSMTKTHSTTLAEWNRTEKRWPGPWADFETDKFMMQVPTAWLSKLNNPIKLMQDWDKAMDAVSELFGHPLVRSKTVLYLQADVAMRGNANFPGYPQSNYPYNAYQPEQCRHPWMLKGPQFADWTVFHEVGHSQFCSKFRGETEALVNLPHVAVMNRKFGFSLDEAFGSSVNKMNHLTIDEVAVMWMVTENFRNGKPMNISNKPGDEVKYQHRGYGKYVEIANLFGWDALSRFWQEENASWKPGDRVPNNSDPTDARILRLSKAAGADLTPLIHFWGVQPERPQVLARMMRREGLQPSKEIRDRLLHYKTLIPMDNGEFRQHLKRVYPKGLGKLTNPLYGTGWYRATAATYSEADGEAAQQAMQDLIERYFGRQSGAS</sequence>
<dbReference type="RefSeq" id="WP_008689527.1">
    <property type="nucleotide sequence ID" value="NZ_ANOH01000489.1"/>
</dbReference>
<protein>
    <recommendedName>
        <fullName evidence="2">Peptidase M60 domain-containing protein</fullName>
    </recommendedName>
</protein>
<dbReference type="InterPro" id="IPR031161">
    <property type="entry name" value="Peptidase_M60_dom"/>
</dbReference>
<comment type="caution">
    <text evidence="3">The sequence shown here is derived from an EMBL/GenBank/DDBJ whole genome shotgun (WGS) entry which is preliminary data.</text>
</comment>
<dbReference type="OrthoDB" id="197688at2"/>